<dbReference type="EMBL" id="JAOQIO010000077">
    <property type="protein sequence ID" value="MCU6794184.1"/>
    <property type="molecule type" value="Genomic_DNA"/>
</dbReference>
<dbReference type="CDD" id="cd02440">
    <property type="entry name" value="AdoMet_MTases"/>
    <property type="match status" value="1"/>
</dbReference>
<feature type="domain" description="Ribosomal RNA large subunit methyltransferase K/L-like methyltransferase" evidence="1">
    <location>
        <begin position="162"/>
        <end position="259"/>
    </location>
</feature>
<comment type="caution">
    <text evidence="2">The sequence shown here is derived from an EMBL/GenBank/DDBJ whole genome shotgun (WGS) entry which is preliminary data.</text>
</comment>
<evidence type="ECO:0000313" key="3">
    <source>
        <dbReference type="Proteomes" id="UP001652445"/>
    </source>
</evidence>
<dbReference type="PANTHER" id="PTHR14911">
    <property type="entry name" value="THUMP DOMAIN-CONTAINING"/>
    <property type="match status" value="1"/>
</dbReference>
<dbReference type="InterPro" id="IPR000241">
    <property type="entry name" value="RlmKL-like_Mtase"/>
</dbReference>
<sequence>MAPSYVYMYNCHEEEAQLCQLELRSLFGMESGGVGEYSLNHQGPNLGTHCVVSSIGMDPSRSPFIKQRLAVSFEGNTVQAIASAVNAIELQGATFKVVFAALDKSIPYNEQRQIEREVGARIRGKAEMRSPDRLFGITCLDGRWLFGECMTNEAIWLKHNTKPQQYSTALSTRMARAVANIAVPFPEGITAIDPCCGIGTVLIEALSMGIHMIGTDINPLAVRGARMNLAHFGFPDVVALQDMRMLTGSYDAAVLDLPYNLCSVLSPSDQLSMLESLRGLTAKAVIVTTETIDALVIQAGFTISDRCVVRKGSFSRQVLVCY</sequence>
<evidence type="ECO:0000313" key="2">
    <source>
        <dbReference type="EMBL" id="MCU6794184.1"/>
    </source>
</evidence>
<protein>
    <submittedName>
        <fullName evidence="2">RNA methyltransferase</fullName>
    </submittedName>
</protein>
<dbReference type="Pfam" id="PF01170">
    <property type="entry name" value="UPF0020"/>
    <property type="match status" value="1"/>
</dbReference>
<keyword evidence="2" id="KW-0808">Transferase</keyword>
<evidence type="ECO:0000259" key="1">
    <source>
        <dbReference type="Pfam" id="PF01170"/>
    </source>
</evidence>
<accession>A0ABT2UKJ0</accession>
<dbReference type="Proteomes" id="UP001652445">
    <property type="component" value="Unassembled WGS sequence"/>
</dbReference>
<dbReference type="InterPro" id="IPR029063">
    <property type="entry name" value="SAM-dependent_MTases_sf"/>
</dbReference>
<dbReference type="GO" id="GO:0008168">
    <property type="term" value="F:methyltransferase activity"/>
    <property type="evidence" value="ECO:0007669"/>
    <property type="project" value="UniProtKB-KW"/>
</dbReference>
<name>A0ABT2UKJ0_9BACL</name>
<dbReference type="GO" id="GO:0032259">
    <property type="term" value="P:methylation"/>
    <property type="evidence" value="ECO:0007669"/>
    <property type="project" value="UniProtKB-KW"/>
</dbReference>
<keyword evidence="3" id="KW-1185">Reference proteome</keyword>
<gene>
    <name evidence="2" type="ORF">OB236_18935</name>
</gene>
<dbReference type="PANTHER" id="PTHR14911:SF13">
    <property type="entry name" value="TRNA (GUANINE(6)-N2)-METHYLTRANSFERASE THUMP3"/>
    <property type="match status" value="1"/>
</dbReference>
<reference evidence="2 3" key="1">
    <citation type="submission" date="2022-09" db="EMBL/GenBank/DDBJ databases">
        <authorList>
            <person name="Han X.L."/>
            <person name="Wang Q."/>
            <person name="Lu T."/>
        </authorList>
    </citation>
    <scope>NUCLEOTIDE SEQUENCE [LARGE SCALE GENOMIC DNA]</scope>
    <source>
        <strain evidence="2 3">WQ 127069</strain>
    </source>
</reference>
<organism evidence="2 3">
    <name type="scientific">Paenibacillus baimaensis</name>
    <dbReference type="NCBI Taxonomy" id="2982185"/>
    <lineage>
        <taxon>Bacteria</taxon>
        <taxon>Bacillati</taxon>
        <taxon>Bacillota</taxon>
        <taxon>Bacilli</taxon>
        <taxon>Bacillales</taxon>
        <taxon>Paenibacillaceae</taxon>
        <taxon>Paenibacillus</taxon>
    </lineage>
</organism>
<keyword evidence="2" id="KW-0489">Methyltransferase</keyword>
<proteinExistence type="predicted"/>
<dbReference type="SUPFAM" id="SSF53335">
    <property type="entry name" value="S-adenosyl-L-methionine-dependent methyltransferases"/>
    <property type="match status" value="1"/>
</dbReference>
<dbReference type="Gene3D" id="3.40.50.150">
    <property type="entry name" value="Vaccinia Virus protein VP39"/>
    <property type="match status" value="1"/>
</dbReference>